<comment type="caution">
    <text evidence="2">The sequence shown here is derived from an EMBL/GenBank/DDBJ whole genome shotgun (WGS) entry which is preliminary data.</text>
</comment>
<feature type="transmembrane region" description="Helical" evidence="1">
    <location>
        <begin position="31"/>
        <end position="52"/>
    </location>
</feature>
<feature type="transmembrane region" description="Helical" evidence="1">
    <location>
        <begin position="667"/>
        <end position="690"/>
    </location>
</feature>
<dbReference type="InterPro" id="IPR011701">
    <property type="entry name" value="MFS"/>
</dbReference>
<keyword evidence="3" id="KW-1185">Reference proteome</keyword>
<proteinExistence type="predicted"/>
<evidence type="ECO:0000313" key="3">
    <source>
        <dbReference type="Proteomes" id="UP000887116"/>
    </source>
</evidence>
<dbReference type="Pfam" id="PF07690">
    <property type="entry name" value="MFS_1"/>
    <property type="match status" value="1"/>
</dbReference>
<feature type="transmembrane region" description="Helical" evidence="1">
    <location>
        <begin position="696"/>
        <end position="718"/>
    </location>
</feature>
<feature type="transmembrane region" description="Helical" evidence="1">
    <location>
        <begin position="580"/>
        <end position="600"/>
    </location>
</feature>
<keyword evidence="1" id="KW-0812">Transmembrane</keyword>
<name>A0A8X6J644_TRICU</name>
<feature type="transmembrane region" description="Helical" evidence="1">
    <location>
        <begin position="100"/>
        <end position="119"/>
    </location>
</feature>
<feature type="transmembrane region" description="Helical" evidence="1">
    <location>
        <begin position="125"/>
        <end position="147"/>
    </location>
</feature>
<protein>
    <submittedName>
        <fullName evidence="2">Uncharacterized protein</fullName>
    </submittedName>
</protein>
<dbReference type="SUPFAM" id="SSF103473">
    <property type="entry name" value="MFS general substrate transporter"/>
    <property type="match status" value="1"/>
</dbReference>
<dbReference type="AlphaFoldDB" id="A0A8X6J644"/>
<sequence length="738" mass="82136">MANQKQSTVKRSRVCRASETMKRTGPDSLNSWFVAIYSSLVSMLLYGVVRLSGLLFVASMDRFQVDRQEASLPYILCDTLQGIAGPIAGFLGLKFGVRSVIMLGSFIAAVGSGLCFFAENILTITILWGIVYGFGFGLGSLLLPVVITQHFLKKRATAISVLYVGSYVGFSILPTITEVLIKTYGLSGTFLWLSGFILHGVPLAMLLRPPDFFLDANKDQEILSVGNISSRNTSMRSAYNSFSRAGSKRSYVDGMSLDFQCMENELHTISEGVESDFCADFQRKQVSTAKDTSLGENELDSRENTNLSKVEMSDTTKKLNLGVENGYFVAEDLVEQNVSKLPDSLTNSNLIKHNHLHSEERTELNITTTHSLHATGQYNLGMENKGFIPDEVSEQDVREYSNVLKHQTLVYNDSFNSGYSSEYKDKDLKTLKEQDSDRRPSNENPVVGLRYLPMSSQVNLNPSKHDGSVRSAPFNRTSSHEKCSEDAYWVSMKGGITQDCKKRERKLSILSKSSELQGAITTRLAKKNLPICDALKIFIEPIYLLVLFAEAVYCFSFISFITVIIDFTKDIGLPESNGKYVIMAFSIASNIGLLSFGWVTDDGYLSLTNFSGFMFLSRTITLFILPYCKGFVPLMVAVAIQGFCESSLANMFPLIVAEYFTEEIHELAISCTLFLCGPMYLTAPPLVGYFRDGLGSYVYLFFLMATMSLISSIMLFFAPLLAKCRCGRDDWILRKSNS</sequence>
<feature type="transmembrane region" description="Helical" evidence="1">
    <location>
        <begin position="607"/>
        <end position="625"/>
    </location>
</feature>
<accession>A0A8X6J644</accession>
<dbReference type="InterPro" id="IPR050327">
    <property type="entry name" value="Proton-linked_MCT"/>
</dbReference>
<feature type="transmembrane region" description="Helical" evidence="1">
    <location>
        <begin position="631"/>
        <end position="655"/>
    </location>
</feature>
<dbReference type="EMBL" id="BMAO01008217">
    <property type="protein sequence ID" value="GFR21795.1"/>
    <property type="molecule type" value="Genomic_DNA"/>
</dbReference>
<feature type="transmembrane region" description="Helical" evidence="1">
    <location>
        <begin position="542"/>
        <end position="565"/>
    </location>
</feature>
<dbReference type="PANTHER" id="PTHR11360">
    <property type="entry name" value="MONOCARBOXYLATE TRANSPORTER"/>
    <property type="match status" value="1"/>
</dbReference>
<dbReference type="GO" id="GO:0008028">
    <property type="term" value="F:monocarboxylic acid transmembrane transporter activity"/>
    <property type="evidence" value="ECO:0007669"/>
    <property type="project" value="TreeGrafter"/>
</dbReference>
<feature type="transmembrane region" description="Helical" evidence="1">
    <location>
        <begin position="72"/>
        <end position="93"/>
    </location>
</feature>
<dbReference type="OrthoDB" id="6420312at2759"/>
<dbReference type="PANTHER" id="PTHR11360:SF303">
    <property type="entry name" value="MAJOR FACILITATOR SUPERFAMILY (MFS) PROFILE DOMAIN-CONTAINING PROTEIN"/>
    <property type="match status" value="1"/>
</dbReference>
<evidence type="ECO:0000256" key="1">
    <source>
        <dbReference type="SAM" id="Phobius"/>
    </source>
</evidence>
<dbReference type="InterPro" id="IPR036259">
    <property type="entry name" value="MFS_trans_sf"/>
</dbReference>
<feature type="transmembrane region" description="Helical" evidence="1">
    <location>
        <begin position="189"/>
        <end position="207"/>
    </location>
</feature>
<keyword evidence="1" id="KW-0472">Membrane</keyword>
<evidence type="ECO:0000313" key="2">
    <source>
        <dbReference type="EMBL" id="GFR21795.1"/>
    </source>
</evidence>
<gene>
    <name evidence="2" type="primary">AVEN_258980_1</name>
    <name evidence="2" type="ORF">TNCT_672421</name>
</gene>
<dbReference type="Proteomes" id="UP000887116">
    <property type="component" value="Unassembled WGS sequence"/>
</dbReference>
<dbReference type="Gene3D" id="1.20.1250.20">
    <property type="entry name" value="MFS general substrate transporter like domains"/>
    <property type="match status" value="2"/>
</dbReference>
<reference evidence="2" key="1">
    <citation type="submission" date="2020-07" db="EMBL/GenBank/DDBJ databases">
        <title>Multicomponent nature underlies the extraordinary mechanical properties of spider dragline silk.</title>
        <authorList>
            <person name="Kono N."/>
            <person name="Nakamura H."/>
            <person name="Mori M."/>
            <person name="Yoshida Y."/>
            <person name="Ohtoshi R."/>
            <person name="Malay A.D."/>
            <person name="Moran D.A.P."/>
            <person name="Tomita M."/>
            <person name="Numata K."/>
            <person name="Arakawa K."/>
        </authorList>
    </citation>
    <scope>NUCLEOTIDE SEQUENCE</scope>
</reference>
<feature type="transmembrane region" description="Helical" evidence="1">
    <location>
        <begin position="159"/>
        <end position="177"/>
    </location>
</feature>
<keyword evidence="1" id="KW-1133">Transmembrane helix</keyword>
<organism evidence="2 3">
    <name type="scientific">Trichonephila clavata</name>
    <name type="common">Joro spider</name>
    <name type="synonym">Nephila clavata</name>
    <dbReference type="NCBI Taxonomy" id="2740835"/>
    <lineage>
        <taxon>Eukaryota</taxon>
        <taxon>Metazoa</taxon>
        <taxon>Ecdysozoa</taxon>
        <taxon>Arthropoda</taxon>
        <taxon>Chelicerata</taxon>
        <taxon>Arachnida</taxon>
        <taxon>Araneae</taxon>
        <taxon>Araneomorphae</taxon>
        <taxon>Entelegynae</taxon>
        <taxon>Araneoidea</taxon>
        <taxon>Nephilidae</taxon>
        <taxon>Trichonephila</taxon>
    </lineage>
</organism>